<evidence type="ECO:0000313" key="7">
    <source>
        <dbReference type="Proteomes" id="UP000000692"/>
    </source>
</evidence>
<keyword evidence="2" id="KW-0479">Metal-binding</keyword>
<dbReference type="KEGG" id="kvl:KVU_1733"/>
<feature type="domain" description="Nudix hydrolase" evidence="5">
    <location>
        <begin position="45"/>
        <end position="177"/>
    </location>
</feature>
<dbReference type="InterPro" id="IPR015797">
    <property type="entry name" value="NUDIX_hydrolase-like_dom_sf"/>
</dbReference>
<dbReference type="CDD" id="cd04666">
    <property type="entry name" value="NUDIX_DIPP2_like_Nudt4"/>
    <property type="match status" value="1"/>
</dbReference>
<sequence>MAVQMPPPKGPIAQRKEQLEQRLVTLRGVKTTTKGWGKLAAHADPLYHQIGALCWQPTPAGPQVLLVSATSGRWIIPKGWALPGKSPIDAALAEAWEEAGVKKAKAQPRSIGHYMGTKRTLGGDEVLGAVQVYALRVRKLLDDYPEADRRQRQWFSAAEAAALVDEDGLRDLLIAFAAT</sequence>
<evidence type="ECO:0000256" key="4">
    <source>
        <dbReference type="ARBA" id="ARBA00022842"/>
    </source>
</evidence>
<dbReference type="SUPFAM" id="SSF55811">
    <property type="entry name" value="Nudix"/>
    <property type="match status" value="1"/>
</dbReference>
<dbReference type="eggNOG" id="COG0494">
    <property type="taxonomic scope" value="Bacteria"/>
</dbReference>
<keyword evidence="4" id="KW-0460">Magnesium</keyword>
<dbReference type="HOGENOM" id="CLU_037162_8_1_5"/>
<dbReference type="InterPro" id="IPR047198">
    <property type="entry name" value="DDP-like_NUDIX"/>
</dbReference>
<dbReference type="OrthoDB" id="7066910at2"/>
<dbReference type="Pfam" id="PF00293">
    <property type="entry name" value="NUDIX"/>
    <property type="match status" value="1"/>
</dbReference>
<dbReference type="InterPro" id="IPR000086">
    <property type="entry name" value="NUDIX_hydrolase_dom"/>
</dbReference>
<protein>
    <submittedName>
        <fullName evidence="6">Hydrolase, NUDIX family protein</fullName>
    </submittedName>
</protein>
<dbReference type="RefSeq" id="WP_013384934.1">
    <property type="nucleotide sequence ID" value="NC_017384.1"/>
</dbReference>
<dbReference type="GO" id="GO:0046872">
    <property type="term" value="F:metal ion binding"/>
    <property type="evidence" value="ECO:0007669"/>
    <property type="project" value="UniProtKB-KW"/>
</dbReference>
<dbReference type="Proteomes" id="UP000000692">
    <property type="component" value="Chromosome"/>
</dbReference>
<organism evidence="6 7">
    <name type="scientific">Ketogulonicigenium vulgare (strain WSH-001)</name>
    <dbReference type="NCBI Taxonomy" id="759362"/>
    <lineage>
        <taxon>Bacteria</taxon>
        <taxon>Pseudomonadati</taxon>
        <taxon>Pseudomonadota</taxon>
        <taxon>Alphaproteobacteria</taxon>
        <taxon>Rhodobacterales</taxon>
        <taxon>Roseobacteraceae</taxon>
        <taxon>Ketogulonicigenium</taxon>
    </lineage>
</organism>
<accession>F9Y3F2</accession>
<dbReference type="PANTHER" id="PTHR12629">
    <property type="entry name" value="DIPHOSPHOINOSITOL POLYPHOSPHATE PHOSPHOHYDROLASE"/>
    <property type="match status" value="1"/>
</dbReference>
<evidence type="ECO:0000313" key="6">
    <source>
        <dbReference type="EMBL" id="AEM41572.1"/>
    </source>
</evidence>
<dbReference type="PANTHER" id="PTHR12629:SF0">
    <property type="entry name" value="DIPHOSPHOINOSITOL-POLYPHOSPHATE DIPHOSPHATASE"/>
    <property type="match status" value="1"/>
</dbReference>
<evidence type="ECO:0000256" key="3">
    <source>
        <dbReference type="ARBA" id="ARBA00022801"/>
    </source>
</evidence>
<name>F9Y3F2_KETVW</name>
<dbReference type="GO" id="GO:0005737">
    <property type="term" value="C:cytoplasm"/>
    <property type="evidence" value="ECO:0007669"/>
    <property type="project" value="TreeGrafter"/>
</dbReference>
<dbReference type="AlphaFoldDB" id="F9Y3F2"/>
<evidence type="ECO:0000256" key="2">
    <source>
        <dbReference type="ARBA" id="ARBA00022723"/>
    </source>
</evidence>
<evidence type="ECO:0000259" key="5">
    <source>
        <dbReference type="PROSITE" id="PS51462"/>
    </source>
</evidence>
<comment type="cofactor">
    <cofactor evidence="1">
        <name>Mg(2+)</name>
        <dbReference type="ChEBI" id="CHEBI:18420"/>
    </cofactor>
</comment>
<gene>
    <name evidence="6" type="ordered locus">KVU_1733</name>
</gene>
<dbReference type="PROSITE" id="PS51462">
    <property type="entry name" value="NUDIX"/>
    <property type="match status" value="1"/>
</dbReference>
<dbReference type="Gene3D" id="3.90.79.10">
    <property type="entry name" value="Nucleoside Triphosphate Pyrophosphohydrolase"/>
    <property type="match status" value="1"/>
</dbReference>
<dbReference type="GO" id="GO:0016462">
    <property type="term" value="F:pyrophosphatase activity"/>
    <property type="evidence" value="ECO:0007669"/>
    <property type="project" value="InterPro"/>
</dbReference>
<keyword evidence="3 6" id="KW-0378">Hydrolase</keyword>
<evidence type="ECO:0000256" key="1">
    <source>
        <dbReference type="ARBA" id="ARBA00001946"/>
    </source>
</evidence>
<reference evidence="6 7" key="1">
    <citation type="journal article" date="2011" name="J. Bacteriol.">
        <title>Complete genome sequence of the industrial strain Ketogulonicigenium vulgare WSH-001.</title>
        <authorList>
            <person name="Liu L."/>
            <person name="Li Y."/>
            <person name="Zhang J."/>
            <person name="Zhou Z."/>
            <person name="Liu J."/>
            <person name="Li X."/>
            <person name="Zhou J."/>
            <person name="Du G."/>
            <person name="Wang L."/>
            <person name="Chen J."/>
        </authorList>
    </citation>
    <scope>NUCLEOTIDE SEQUENCE [LARGE SCALE GENOMIC DNA]</scope>
    <source>
        <strain evidence="6 7">WSH-001</strain>
    </source>
</reference>
<dbReference type="EMBL" id="CP002018">
    <property type="protein sequence ID" value="AEM41572.1"/>
    <property type="molecule type" value="Genomic_DNA"/>
</dbReference>
<keyword evidence="7" id="KW-1185">Reference proteome</keyword>
<proteinExistence type="predicted"/>